<dbReference type="SUPFAM" id="SSF46565">
    <property type="entry name" value="Chaperone J-domain"/>
    <property type="match status" value="1"/>
</dbReference>
<dbReference type="InterPro" id="IPR001623">
    <property type="entry name" value="DnaJ_domain"/>
</dbReference>
<reference evidence="7 8" key="1">
    <citation type="journal article" date="2019" name="Nat. Plants">
        <title>Genome sequencing of Musa balbisiana reveals subgenome evolution and function divergence in polyploid bananas.</title>
        <authorList>
            <person name="Yao X."/>
        </authorList>
    </citation>
    <scope>NUCLEOTIDE SEQUENCE [LARGE SCALE GENOMIC DNA]</scope>
    <source>
        <strain evidence="8">cv. DH-PKW</strain>
        <tissue evidence="7">Leaves</tissue>
    </source>
</reference>
<dbReference type="InterPro" id="IPR001080">
    <property type="entry name" value="3Fe4S_ferredoxin"/>
</dbReference>
<proteinExistence type="predicted"/>
<feature type="compositionally biased region" description="Basic and acidic residues" evidence="4">
    <location>
        <begin position="311"/>
        <end position="321"/>
    </location>
</feature>
<sequence>MAQVLAPVRTGLLFEFPKMSSPAHGIRRQGVAAADRSSTDRYRRRGRRNFRIAAAVAEKGFPSQDDVAEDFYAVLGLLPDATPQQIKKAYYNCMKACHPDLSGNDPDINNFCMFINEVYAVLSDPIQRMVYDEIHGYVATAINPFFDDCASKDHAFVDEFSCIGCKNCANVAPDVFRIEEEYGRARVFSQSGNPDIVQQAIESCPVDCIHWTSAAQLSLLEDEMRRVERVNVGLMLAGMGSSSLDVFRMASSRWEKRQAKVLERAKIRMMKQKDSDKSGSWSNIWGAPKNYETTEEEVKERAKRAAAAARRWREYSRKGADRPPTNKLPEAISSKEK</sequence>
<evidence type="ECO:0000313" key="8">
    <source>
        <dbReference type="Proteomes" id="UP000317650"/>
    </source>
</evidence>
<evidence type="ECO:0000256" key="3">
    <source>
        <dbReference type="ARBA" id="ARBA00023014"/>
    </source>
</evidence>
<evidence type="ECO:0000259" key="5">
    <source>
        <dbReference type="PROSITE" id="PS50076"/>
    </source>
</evidence>
<dbReference type="GO" id="GO:0009055">
    <property type="term" value="F:electron transfer activity"/>
    <property type="evidence" value="ECO:0007669"/>
    <property type="project" value="InterPro"/>
</dbReference>
<keyword evidence="1" id="KW-0479">Metal-binding</keyword>
<dbReference type="STRING" id="52838.A0A4S8IE77"/>
<dbReference type="GO" id="GO:0005783">
    <property type="term" value="C:endoplasmic reticulum"/>
    <property type="evidence" value="ECO:0007669"/>
    <property type="project" value="UniProtKB-ARBA"/>
</dbReference>
<dbReference type="SUPFAM" id="SSF54862">
    <property type="entry name" value="4Fe-4S ferredoxins"/>
    <property type="match status" value="1"/>
</dbReference>
<keyword evidence="8" id="KW-1185">Reference proteome</keyword>
<dbReference type="PRINTS" id="PR00352">
    <property type="entry name" value="3FE4SFRDOXIN"/>
</dbReference>
<dbReference type="GO" id="GO:0005506">
    <property type="term" value="F:iron ion binding"/>
    <property type="evidence" value="ECO:0007669"/>
    <property type="project" value="InterPro"/>
</dbReference>
<dbReference type="GO" id="GO:0051536">
    <property type="term" value="F:iron-sulfur cluster binding"/>
    <property type="evidence" value="ECO:0007669"/>
    <property type="project" value="UniProtKB-KW"/>
</dbReference>
<accession>A0A4S8IE77</accession>
<dbReference type="Gene3D" id="3.30.70.20">
    <property type="match status" value="1"/>
</dbReference>
<dbReference type="PANTHER" id="PTHR44579:SF2">
    <property type="entry name" value="OS01G0730500 PROTEIN"/>
    <property type="match status" value="1"/>
</dbReference>
<dbReference type="InterPro" id="IPR017896">
    <property type="entry name" value="4Fe4S_Fe-S-bd"/>
</dbReference>
<dbReference type="Pfam" id="PF13370">
    <property type="entry name" value="Fer4_13"/>
    <property type="match status" value="1"/>
</dbReference>
<evidence type="ECO:0000256" key="1">
    <source>
        <dbReference type="ARBA" id="ARBA00022723"/>
    </source>
</evidence>
<feature type="domain" description="J" evidence="5">
    <location>
        <begin position="70"/>
        <end position="135"/>
    </location>
</feature>
<protein>
    <recommendedName>
        <fullName evidence="9">J domain-containing protein</fullName>
    </recommendedName>
</protein>
<keyword evidence="2" id="KW-0408">Iron</keyword>
<evidence type="ECO:0008006" key="9">
    <source>
        <dbReference type="Google" id="ProtNLM"/>
    </source>
</evidence>
<evidence type="ECO:0000256" key="4">
    <source>
        <dbReference type="SAM" id="MobiDB-lite"/>
    </source>
</evidence>
<gene>
    <name evidence="7" type="ORF">C4D60_Mb09t04870</name>
</gene>
<evidence type="ECO:0000259" key="6">
    <source>
        <dbReference type="PROSITE" id="PS51379"/>
    </source>
</evidence>
<feature type="region of interest" description="Disordered" evidence="4">
    <location>
        <begin position="309"/>
        <end position="337"/>
    </location>
</feature>
<keyword evidence="3" id="KW-0411">Iron-sulfur</keyword>
<name>A0A4S8IE77_MUSBA</name>
<dbReference type="PANTHER" id="PTHR44579">
    <property type="entry name" value="OS01G0730500 PROTEIN"/>
    <property type="match status" value="1"/>
</dbReference>
<comment type="caution">
    <text evidence="7">The sequence shown here is derived from an EMBL/GenBank/DDBJ whole genome shotgun (WGS) entry which is preliminary data.</text>
</comment>
<dbReference type="FunFam" id="3.30.70.20:FF:000039">
    <property type="entry name" value="Chaperone protein DnaJ"/>
    <property type="match status" value="1"/>
</dbReference>
<evidence type="ECO:0000256" key="2">
    <source>
        <dbReference type="ARBA" id="ARBA00023004"/>
    </source>
</evidence>
<dbReference type="SMART" id="SM00271">
    <property type="entry name" value="DnaJ"/>
    <property type="match status" value="1"/>
</dbReference>
<dbReference type="CDD" id="cd06257">
    <property type="entry name" value="DnaJ"/>
    <property type="match status" value="1"/>
</dbReference>
<dbReference type="EMBL" id="PYDT01000010">
    <property type="protein sequence ID" value="THU46431.1"/>
    <property type="molecule type" value="Genomic_DNA"/>
</dbReference>
<dbReference type="PROSITE" id="PS50076">
    <property type="entry name" value="DNAJ_2"/>
    <property type="match status" value="1"/>
</dbReference>
<feature type="domain" description="4Fe-4S ferredoxin-type" evidence="6">
    <location>
        <begin position="153"/>
        <end position="181"/>
    </location>
</feature>
<organism evidence="7 8">
    <name type="scientific">Musa balbisiana</name>
    <name type="common">Banana</name>
    <dbReference type="NCBI Taxonomy" id="52838"/>
    <lineage>
        <taxon>Eukaryota</taxon>
        <taxon>Viridiplantae</taxon>
        <taxon>Streptophyta</taxon>
        <taxon>Embryophyta</taxon>
        <taxon>Tracheophyta</taxon>
        <taxon>Spermatophyta</taxon>
        <taxon>Magnoliopsida</taxon>
        <taxon>Liliopsida</taxon>
        <taxon>Zingiberales</taxon>
        <taxon>Musaceae</taxon>
        <taxon>Musa</taxon>
    </lineage>
</organism>
<dbReference type="Proteomes" id="UP000317650">
    <property type="component" value="Chromosome 9"/>
</dbReference>
<dbReference type="Gene3D" id="1.10.287.110">
    <property type="entry name" value="DnaJ domain"/>
    <property type="match status" value="1"/>
</dbReference>
<dbReference type="AlphaFoldDB" id="A0A4S8IE77"/>
<dbReference type="PROSITE" id="PS51379">
    <property type="entry name" value="4FE4S_FER_2"/>
    <property type="match status" value="1"/>
</dbReference>
<dbReference type="Pfam" id="PF00226">
    <property type="entry name" value="DnaJ"/>
    <property type="match status" value="1"/>
</dbReference>
<dbReference type="PRINTS" id="PR00625">
    <property type="entry name" value="JDOMAIN"/>
</dbReference>
<dbReference type="InterPro" id="IPR036869">
    <property type="entry name" value="J_dom_sf"/>
</dbReference>
<evidence type="ECO:0000313" key="7">
    <source>
        <dbReference type="EMBL" id="THU46431.1"/>
    </source>
</evidence>